<feature type="signal peptide" evidence="1">
    <location>
        <begin position="1"/>
        <end position="16"/>
    </location>
</feature>
<dbReference type="EMBL" id="JAPWTK010000293">
    <property type="protein sequence ID" value="KAJ8943310.1"/>
    <property type="molecule type" value="Genomic_DNA"/>
</dbReference>
<organism evidence="2 3">
    <name type="scientific">Aromia moschata</name>
    <dbReference type="NCBI Taxonomy" id="1265417"/>
    <lineage>
        <taxon>Eukaryota</taxon>
        <taxon>Metazoa</taxon>
        <taxon>Ecdysozoa</taxon>
        <taxon>Arthropoda</taxon>
        <taxon>Hexapoda</taxon>
        <taxon>Insecta</taxon>
        <taxon>Pterygota</taxon>
        <taxon>Neoptera</taxon>
        <taxon>Endopterygota</taxon>
        <taxon>Coleoptera</taxon>
        <taxon>Polyphaga</taxon>
        <taxon>Cucujiformia</taxon>
        <taxon>Chrysomeloidea</taxon>
        <taxon>Cerambycidae</taxon>
        <taxon>Cerambycinae</taxon>
        <taxon>Callichromatini</taxon>
        <taxon>Aromia</taxon>
    </lineage>
</organism>
<proteinExistence type="predicted"/>
<dbReference type="AlphaFoldDB" id="A0AAV8XYF9"/>
<dbReference type="Proteomes" id="UP001162162">
    <property type="component" value="Unassembled WGS sequence"/>
</dbReference>
<keyword evidence="3" id="KW-1185">Reference proteome</keyword>
<evidence type="ECO:0000313" key="2">
    <source>
        <dbReference type="EMBL" id="KAJ8943310.1"/>
    </source>
</evidence>
<evidence type="ECO:0000313" key="3">
    <source>
        <dbReference type="Proteomes" id="UP001162162"/>
    </source>
</evidence>
<gene>
    <name evidence="2" type="ORF">NQ318_004751</name>
</gene>
<comment type="caution">
    <text evidence="2">The sequence shown here is derived from an EMBL/GenBank/DDBJ whole genome shotgun (WGS) entry which is preliminary data.</text>
</comment>
<evidence type="ECO:0000256" key="1">
    <source>
        <dbReference type="SAM" id="SignalP"/>
    </source>
</evidence>
<accession>A0AAV8XYF9</accession>
<feature type="chain" id="PRO_5043619909" evidence="1">
    <location>
        <begin position="17"/>
        <end position="72"/>
    </location>
</feature>
<reference evidence="2" key="1">
    <citation type="journal article" date="2023" name="Insect Mol. Biol.">
        <title>Genome sequencing provides insights into the evolution of gene families encoding plant cell wall-degrading enzymes in longhorned beetles.</title>
        <authorList>
            <person name="Shin N.R."/>
            <person name="Okamura Y."/>
            <person name="Kirsch R."/>
            <person name="Pauchet Y."/>
        </authorList>
    </citation>
    <scope>NUCLEOTIDE SEQUENCE</scope>
    <source>
        <strain evidence="2">AMC_N1</strain>
    </source>
</reference>
<protein>
    <submittedName>
        <fullName evidence="2">Uncharacterized protein</fullName>
    </submittedName>
</protein>
<name>A0AAV8XYF9_9CUCU</name>
<sequence length="72" mass="8237">MKILIFCAALIVGSQAVSFFDLVQEQWGAFKNTFSQNDMVVEFDIMNLFSSSDLLFCDKQEFAAHITHKKKI</sequence>
<keyword evidence="1" id="KW-0732">Signal</keyword>